<keyword evidence="4" id="KW-0472">Membrane</keyword>
<evidence type="ECO:0000259" key="5">
    <source>
        <dbReference type="Pfam" id="PF13407"/>
    </source>
</evidence>
<proteinExistence type="predicted"/>
<organism evidence="6 7">
    <name type="scientific">Lentzea cavernae</name>
    <dbReference type="NCBI Taxonomy" id="2020703"/>
    <lineage>
        <taxon>Bacteria</taxon>
        <taxon>Bacillati</taxon>
        <taxon>Actinomycetota</taxon>
        <taxon>Actinomycetes</taxon>
        <taxon>Pseudonocardiales</taxon>
        <taxon>Pseudonocardiaceae</taxon>
        <taxon>Lentzea</taxon>
    </lineage>
</organism>
<protein>
    <recommendedName>
        <fullName evidence="5">Periplasmic binding protein domain-containing protein</fullName>
    </recommendedName>
</protein>
<dbReference type="EMBL" id="BNAR01000001">
    <property type="protein sequence ID" value="GHH29365.1"/>
    <property type="molecule type" value="Genomic_DNA"/>
</dbReference>
<dbReference type="PANTHER" id="PTHR30146">
    <property type="entry name" value="LACI-RELATED TRANSCRIPTIONAL REPRESSOR"/>
    <property type="match status" value="1"/>
</dbReference>
<comment type="caution">
    <text evidence="6">The sequence shown here is derived from an EMBL/GenBank/DDBJ whole genome shotgun (WGS) entry which is preliminary data.</text>
</comment>
<feature type="domain" description="Periplasmic binding protein" evidence="5">
    <location>
        <begin position="112"/>
        <end position="343"/>
    </location>
</feature>
<keyword evidence="2" id="KW-0238">DNA-binding</keyword>
<evidence type="ECO:0000256" key="2">
    <source>
        <dbReference type="ARBA" id="ARBA00023125"/>
    </source>
</evidence>
<reference evidence="7" key="1">
    <citation type="journal article" date="2019" name="Int. J. Syst. Evol. Microbiol.">
        <title>The Global Catalogue of Microorganisms (GCM) 10K type strain sequencing project: providing services to taxonomists for standard genome sequencing and annotation.</title>
        <authorList>
            <consortium name="The Broad Institute Genomics Platform"/>
            <consortium name="The Broad Institute Genome Sequencing Center for Infectious Disease"/>
            <person name="Wu L."/>
            <person name="Ma J."/>
        </authorList>
    </citation>
    <scope>NUCLEOTIDE SEQUENCE [LARGE SCALE GENOMIC DNA]</scope>
    <source>
        <strain evidence="7">CGMCC 4.7367</strain>
    </source>
</reference>
<dbReference type="InterPro" id="IPR025997">
    <property type="entry name" value="SBP_2_dom"/>
</dbReference>
<dbReference type="Pfam" id="PF13407">
    <property type="entry name" value="Peripla_BP_4"/>
    <property type="match status" value="1"/>
</dbReference>
<keyword evidence="1" id="KW-0805">Transcription regulation</keyword>
<evidence type="ECO:0000313" key="6">
    <source>
        <dbReference type="EMBL" id="GHH29365.1"/>
    </source>
</evidence>
<name>A0ABQ3M500_9PSEU</name>
<dbReference type="PANTHER" id="PTHR30146:SF109">
    <property type="entry name" value="HTH-TYPE TRANSCRIPTIONAL REGULATOR GALS"/>
    <property type="match status" value="1"/>
</dbReference>
<keyword evidence="3" id="KW-0804">Transcription</keyword>
<feature type="transmembrane region" description="Helical" evidence="4">
    <location>
        <begin position="12"/>
        <end position="31"/>
    </location>
</feature>
<keyword evidence="4" id="KW-0812">Transmembrane</keyword>
<gene>
    <name evidence="6" type="ORF">GCM10017774_05210</name>
</gene>
<evidence type="ECO:0000256" key="1">
    <source>
        <dbReference type="ARBA" id="ARBA00023015"/>
    </source>
</evidence>
<dbReference type="Gene3D" id="3.40.50.2300">
    <property type="match status" value="2"/>
</dbReference>
<feature type="transmembrane region" description="Helical" evidence="4">
    <location>
        <begin position="43"/>
        <end position="60"/>
    </location>
</feature>
<evidence type="ECO:0000256" key="4">
    <source>
        <dbReference type="SAM" id="Phobius"/>
    </source>
</evidence>
<evidence type="ECO:0000313" key="7">
    <source>
        <dbReference type="Proteomes" id="UP000605568"/>
    </source>
</evidence>
<dbReference type="Proteomes" id="UP000605568">
    <property type="component" value="Unassembled WGS sequence"/>
</dbReference>
<sequence>MALLDRDRTPARFAVVTSVTSGLLVAGTVALARGGLLTSSVPLWSVAVAVALIATSLVLLRKVVRRPGRARLVFVVVPAFEQKYWLAGLIRRLHGRLDRDGADMVLKLPACDYDASAQTHLLNKVRDRRTAYMGGIVVATAVDQQRTTLTEFCTALGRPVVFTDAEPFEHEHEYPDNAVYVGYRSAQLGELAGTWLVGHLRQRGVTRPHVLIIASREHTARQEQCRKVLQNAIPDVSITELSDCDFQRSRAHDAVRAQILRLSSRELPLDAVFCTNDEMALGAVDAIGSTPSTVTQYTAVIGIDGIAEARALIDKGTSPLCATVIQDADRLAERTVLTLEAMHDEKKVAKRTCFQGKMHPAG</sequence>
<keyword evidence="7" id="KW-1185">Reference proteome</keyword>
<accession>A0ABQ3M500</accession>
<dbReference type="InterPro" id="IPR028082">
    <property type="entry name" value="Peripla_BP_I"/>
</dbReference>
<dbReference type="SUPFAM" id="SSF53822">
    <property type="entry name" value="Periplasmic binding protein-like I"/>
    <property type="match status" value="1"/>
</dbReference>
<keyword evidence="4" id="KW-1133">Transmembrane helix</keyword>
<evidence type="ECO:0000256" key="3">
    <source>
        <dbReference type="ARBA" id="ARBA00023163"/>
    </source>
</evidence>